<sequence>MLVMLLATLVAAFVVLCLRIPSVWLAFMAIDEPADAHELGMALVATRNPFRESGPPACMAKLIMMRHKLHQTNSRKRRASPSVRQAPRVYALPSSRQRPAPWIRLPKTFGKQFH</sequence>
<accession>A0ACB8S9I3</accession>
<comment type="caution">
    <text evidence="1">The sequence shown here is derived from an EMBL/GenBank/DDBJ whole genome shotgun (WGS) entry which is preliminary data.</text>
</comment>
<dbReference type="EMBL" id="MU275844">
    <property type="protein sequence ID" value="KAI0052606.1"/>
    <property type="molecule type" value="Genomic_DNA"/>
</dbReference>
<evidence type="ECO:0000313" key="2">
    <source>
        <dbReference type="Proteomes" id="UP000814033"/>
    </source>
</evidence>
<organism evidence="1 2">
    <name type="scientific">Auriscalpium vulgare</name>
    <dbReference type="NCBI Taxonomy" id="40419"/>
    <lineage>
        <taxon>Eukaryota</taxon>
        <taxon>Fungi</taxon>
        <taxon>Dikarya</taxon>
        <taxon>Basidiomycota</taxon>
        <taxon>Agaricomycotina</taxon>
        <taxon>Agaricomycetes</taxon>
        <taxon>Russulales</taxon>
        <taxon>Auriscalpiaceae</taxon>
        <taxon>Auriscalpium</taxon>
    </lineage>
</organism>
<evidence type="ECO:0000313" key="1">
    <source>
        <dbReference type="EMBL" id="KAI0052606.1"/>
    </source>
</evidence>
<reference evidence="1" key="1">
    <citation type="submission" date="2021-02" db="EMBL/GenBank/DDBJ databases">
        <authorList>
            <consortium name="DOE Joint Genome Institute"/>
            <person name="Ahrendt S."/>
            <person name="Looney B.P."/>
            <person name="Miyauchi S."/>
            <person name="Morin E."/>
            <person name="Drula E."/>
            <person name="Courty P.E."/>
            <person name="Chicoki N."/>
            <person name="Fauchery L."/>
            <person name="Kohler A."/>
            <person name="Kuo A."/>
            <person name="Labutti K."/>
            <person name="Pangilinan J."/>
            <person name="Lipzen A."/>
            <person name="Riley R."/>
            <person name="Andreopoulos W."/>
            <person name="He G."/>
            <person name="Johnson J."/>
            <person name="Barry K.W."/>
            <person name="Grigoriev I.V."/>
            <person name="Nagy L."/>
            <person name="Hibbett D."/>
            <person name="Henrissat B."/>
            <person name="Matheny P.B."/>
            <person name="Labbe J."/>
            <person name="Martin F."/>
        </authorList>
    </citation>
    <scope>NUCLEOTIDE SEQUENCE</scope>
    <source>
        <strain evidence="1">FP105234-sp</strain>
    </source>
</reference>
<name>A0ACB8S9I3_9AGAM</name>
<keyword evidence="2" id="KW-1185">Reference proteome</keyword>
<reference evidence="1" key="2">
    <citation type="journal article" date="2022" name="New Phytol.">
        <title>Evolutionary transition to the ectomycorrhizal habit in the genomes of a hyperdiverse lineage of mushroom-forming fungi.</title>
        <authorList>
            <person name="Looney B."/>
            <person name="Miyauchi S."/>
            <person name="Morin E."/>
            <person name="Drula E."/>
            <person name="Courty P.E."/>
            <person name="Kohler A."/>
            <person name="Kuo A."/>
            <person name="LaButti K."/>
            <person name="Pangilinan J."/>
            <person name="Lipzen A."/>
            <person name="Riley R."/>
            <person name="Andreopoulos W."/>
            <person name="He G."/>
            <person name="Johnson J."/>
            <person name="Nolan M."/>
            <person name="Tritt A."/>
            <person name="Barry K.W."/>
            <person name="Grigoriev I.V."/>
            <person name="Nagy L.G."/>
            <person name="Hibbett D."/>
            <person name="Henrissat B."/>
            <person name="Matheny P.B."/>
            <person name="Labbe J."/>
            <person name="Martin F.M."/>
        </authorList>
    </citation>
    <scope>NUCLEOTIDE SEQUENCE</scope>
    <source>
        <strain evidence="1">FP105234-sp</strain>
    </source>
</reference>
<proteinExistence type="predicted"/>
<protein>
    <submittedName>
        <fullName evidence="1">Uncharacterized protein</fullName>
    </submittedName>
</protein>
<gene>
    <name evidence="1" type="ORF">FA95DRAFT_1579927</name>
</gene>
<dbReference type="Proteomes" id="UP000814033">
    <property type="component" value="Unassembled WGS sequence"/>
</dbReference>